<dbReference type="Proteomes" id="UP000199200">
    <property type="component" value="Unassembled WGS sequence"/>
</dbReference>
<evidence type="ECO:0000313" key="1">
    <source>
        <dbReference type="EMBL" id="SEI64944.1"/>
    </source>
</evidence>
<reference evidence="2" key="1">
    <citation type="submission" date="2016-10" db="EMBL/GenBank/DDBJ databases">
        <authorList>
            <person name="Varghese N."/>
            <person name="Submissions S."/>
        </authorList>
    </citation>
    <scope>NUCLEOTIDE SEQUENCE [LARGE SCALE GENOMIC DNA]</scope>
    <source>
        <strain evidence="2">CGMCC 1.6763</strain>
    </source>
</reference>
<gene>
    <name evidence="1" type="ORF">SAMN04488127_0077</name>
</gene>
<name>A0A1H6SGB0_9BACL</name>
<organism evidence="1 2">
    <name type="scientific">Bhargavaea ginsengi</name>
    <dbReference type="NCBI Taxonomy" id="426757"/>
    <lineage>
        <taxon>Bacteria</taxon>
        <taxon>Bacillati</taxon>
        <taxon>Bacillota</taxon>
        <taxon>Bacilli</taxon>
        <taxon>Bacillales</taxon>
        <taxon>Caryophanaceae</taxon>
        <taxon>Bhargavaea</taxon>
    </lineage>
</organism>
<dbReference type="AlphaFoldDB" id="A0A1H6SGB0"/>
<proteinExistence type="predicted"/>
<sequence length="64" mass="7228">MLCFCTQMPNGIMITKLINYQAKKKTSSWSMKSFGADLLDRLQSLGEGEEFFFVVLVKGFVDLA</sequence>
<protein>
    <submittedName>
        <fullName evidence="1">Uncharacterized protein</fullName>
    </submittedName>
</protein>
<accession>A0A1H6SGB0</accession>
<dbReference type="EMBL" id="FNZF01000001">
    <property type="protein sequence ID" value="SEI64944.1"/>
    <property type="molecule type" value="Genomic_DNA"/>
</dbReference>
<keyword evidence="2" id="KW-1185">Reference proteome</keyword>
<evidence type="ECO:0000313" key="2">
    <source>
        <dbReference type="Proteomes" id="UP000199200"/>
    </source>
</evidence>